<dbReference type="RefSeq" id="WP_154424873.1">
    <property type="nucleotide sequence ID" value="NZ_VUNN01000005.1"/>
</dbReference>
<evidence type="ECO:0000256" key="11">
    <source>
        <dbReference type="RuleBase" id="RU362031"/>
    </source>
</evidence>
<evidence type="ECO:0000313" key="13">
    <source>
        <dbReference type="EMBL" id="MSU05942.1"/>
    </source>
</evidence>
<keyword evidence="14" id="KW-1185">Reference proteome</keyword>
<evidence type="ECO:0000256" key="5">
    <source>
        <dbReference type="ARBA" id="ARBA00022692"/>
    </source>
</evidence>
<dbReference type="EMBL" id="VUNN01000005">
    <property type="protein sequence ID" value="MSU05942.1"/>
    <property type="molecule type" value="Genomic_DNA"/>
</dbReference>
<evidence type="ECO:0000256" key="1">
    <source>
        <dbReference type="ARBA" id="ARBA00001947"/>
    </source>
</evidence>
<keyword evidence="11" id="KW-0479">Metal-binding</keyword>
<name>A0A7X2PBX5_9SPIO</name>
<dbReference type="PANTHER" id="PTHR42837">
    <property type="entry name" value="REGULATOR OF SIGMA-E PROTEASE RSEP"/>
    <property type="match status" value="1"/>
</dbReference>
<feature type="domain" description="Peptidase M50" evidence="12">
    <location>
        <begin position="15"/>
        <end position="424"/>
    </location>
</feature>
<dbReference type="AlphaFoldDB" id="A0A7X2PBX5"/>
<dbReference type="Gene3D" id="2.30.42.10">
    <property type="match status" value="1"/>
</dbReference>
<evidence type="ECO:0000256" key="3">
    <source>
        <dbReference type="ARBA" id="ARBA00007931"/>
    </source>
</evidence>
<evidence type="ECO:0000256" key="4">
    <source>
        <dbReference type="ARBA" id="ARBA00022670"/>
    </source>
</evidence>
<organism evidence="13 14">
    <name type="scientific">Bullifex porci</name>
    <dbReference type="NCBI Taxonomy" id="2606638"/>
    <lineage>
        <taxon>Bacteria</taxon>
        <taxon>Pseudomonadati</taxon>
        <taxon>Spirochaetota</taxon>
        <taxon>Spirochaetia</taxon>
        <taxon>Spirochaetales</taxon>
        <taxon>Spirochaetaceae</taxon>
        <taxon>Bullifex</taxon>
    </lineage>
</organism>
<dbReference type="GO" id="GO:0016020">
    <property type="term" value="C:membrane"/>
    <property type="evidence" value="ECO:0007669"/>
    <property type="project" value="UniProtKB-SubCell"/>
</dbReference>
<keyword evidence="7 11" id="KW-0862">Zinc</keyword>
<keyword evidence="10 11" id="KW-0472">Membrane</keyword>
<reference evidence="13 14" key="1">
    <citation type="submission" date="2019-08" db="EMBL/GenBank/DDBJ databases">
        <title>In-depth cultivation of the pig gut microbiome towards novel bacterial diversity and tailored functional studies.</title>
        <authorList>
            <person name="Wylensek D."/>
            <person name="Hitch T.C.A."/>
            <person name="Clavel T."/>
        </authorList>
    </citation>
    <scope>NUCLEOTIDE SEQUENCE [LARGE SCALE GENOMIC DNA]</scope>
    <source>
        <strain evidence="13 14">NM-380-WT-3C1</strain>
    </source>
</reference>
<dbReference type="Proteomes" id="UP000460549">
    <property type="component" value="Unassembled WGS sequence"/>
</dbReference>
<evidence type="ECO:0000256" key="10">
    <source>
        <dbReference type="ARBA" id="ARBA00023136"/>
    </source>
</evidence>
<comment type="caution">
    <text evidence="13">The sequence shown here is derived from an EMBL/GenBank/DDBJ whole genome shotgun (WGS) entry which is preliminary data.</text>
</comment>
<dbReference type="PANTHER" id="PTHR42837:SF2">
    <property type="entry name" value="MEMBRANE METALLOPROTEASE ARASP2, CHLOROPLASTIC-RELATED"/>
    <property type="match status" value="1"/>
</dbReference>
<sequence length="441" mass="49430">MTQLLTFISQFLIGFVGISIVLIIHELAHFITALLLKVNVEEFSIGMGPRVFTLHGKKTSFTLRLLPLGGSTRMNGSTDLTRALREDAKDFNNSEAGSFFSTSPIRRFFIFFAGPFINILLALIIFIIISFIPVETIVNDPLIANAADFAFLFNIDIKQNDVLPGDKIIKLDGNTINTFEEAEEYLKLHNKDSVNAILERNGILVEATLTPIDGKFGLTLFQRPIIGSSDINSPFKEDDILLSVNGDKINCTYDLYKHSDEVMNITLKRGDEIIDITLEPMKTFPFSWRSKVVISSKPSINEAIEAGLTRTQNIIRGIITTIKNLVSGKLTDTRNEITGPTRAATQIGSITTQSFKTSKNTGIRAFLYLLSTVSVSIGVINLLPIPSFDGGQLIINLYQIFFRRQLKPKTYIVFHIIGLILSLVMLFLLYYVDIRFYFHLQ</sequence>
<keyword evidence="9 11" id="KW-0482">Metalloprotease</keyword>
<gene>
    <name evidence="13" type="primary">rseP</name>
    <name evidence="13" type="ORF">FYJ80_04000</name>
</gene>
<evidence type="ECO:0000313" key="14">
    <source>
        <dbReference type="Proteomes" id="UP000460549"/>
    </source>
</evidence>
<keyword evidence="6 11" id="KW-0378">Hydrolase</keyword>
<evidence type="ECO:0000259" key="12">
    <source>
        <dbReference type="Pfam" id="PF02163"/>
    </source>
</evidence>
<dbReference type="SUPFAM" id="SSF50156">
    <property type="entry name" value="PDZ domain-like"/>
    <property type="match status" value="1"/>
</dbReference>
<dbReference type="NCBIfam" id="TIGR00054">
    <property type="entry name" value="RIP metalloprotease RseP"/>
    <property type="match status" value="1"/>
</dbReference>
<dbReference type="InterPro" id="IPR036034">
    <property type="entry name" value="PDZ_sf"/>
</dbReference>
<comment type="similarity">
    <text evidence="3 11">Belongs to the peptidase M50B family.</text>
</comment>
<feature type="transmembrane region" description="Helical" evidence="11">
    <location>
        <begin position="12"/>
        <end position="36"/>
    </location>
</feature>
<dbReference type="EC" id="3.4.24.-" evidence="11"/>
<evidence type="ECO:0000256" key="2">
    <source>
        <dbReference type="ARBA" id="ARBA00004141"/>
    </source>
</evidence>
<keyword evidence="4 13" id="KW-0645">Protease</keyword>
<dbReference type="GO" id="GO:0046872">
    <property type="term" value="F:metal ion binding"/>
    <property type="evidence" value="ECO:0007669"/>
    <property type="project" value="UniProtKB-KW"/>
</dbReference>
<evidence type="ECO:0000256" key="8">
    <source>
        <dbReference type="ARBA" id="ARBA00022989"/>
    </source>
</evidence>
<dbReference type="GO" id="GO:0004222">
    <property type="term" value="F:metalloendopeptidase activity"/>
    <property type="evidence" value="ECO:0007669"/>
    <property type="project" value="InterPro"/>
</dbReference>
<comment type="cofactor">
    <cofactor evidence="1 11">
        <name>Zn(2+)</name>
        <dbReference type="ChEBI" id="CHEBI:29105"/>
    </cofactor>
</comment>
<protein>
    <recommendedName>
        <fullName evidence="11">Zinc metalloprotease</fullName>
        <ecNumber evidence="11">3.4.24.-</ecNumber>
    </recommendedName>
</protein>
<proteinExistence type="inferred from homology"/>
<dbReference type="GO" id="GO:0006508">
    <property type="term" value="P:proteolysis"/>
    <property type="evidence" value="ECO:0007669"/>
    <property type="project" value="UniProtKB-KW"/>
</dbReference>
<dbReference type="InterPro" id="IPR004387">
    <property type="entry name" value="Pept_M50_Zn"/>
</dbReference>
<evidence type="ECO:0000256" key="7">
    <source>
        <dbReference type="ARBA" id="ARBA00022833"/>
    </source>
</evidence>
<evidence type="ECO:0000256" key="6">
    <source>
        <dbReference type="ARBA" id="ARBA00022801"/>
    </source>
</evidence>
<feature type="transmembrane region" description="Helical" evidence="11">
    <location>
        <begin position="108"/>
        <end position="132"/>
    </location>
</feature>
<dbReference type="InterPro" id="IPR008915">
    <property type="entry name" value="Peptidase_M50"/>
</dbReference>
<keyword evidence="8 11" id="KW-1133">Transmembrane helix</keyword>
<comment type="subcellular location">
    <subcellularLocation>
        <location evidence="2">Membrane</location>
        <topology evidence="2">Multi-pass membrane protein</topology>
    </subcellularLocation>
</comment>
<keyword evidence="5 11" id="KW-0812">Transmembrane</keyword>
<feature type="transmembrane region" description="Helical" evidence="11">
    <location>
        <begin position="365"/>
        <end position="383"/>
    </location>
</feature>
<dbReference type="Pfam" id="PF02163">
    <property type="entry name" value="Peptidase_M50"/>
    <property type="match status" value="1"/>
</dbReference>
<feature type="transmembrane region" description="Helical" evidence="11">
    <location>
        <begin position="411"/>
        <end position="432"/>
    </location>
</feature>
<accession>A0A7X2PBX5</accession>
<evidence type="ECO:0000256" key="9">
    <source>
        <dbReference type="ARBA" id="ARBA00023049"/>
    </source>
</evidence>